<evidence type="ECO:0000313" key="2">
    <source>
        <dbReference type="EMBL" id="KAK2944029.1"/>
    </source>
</evidence>
<feature type="compositionally biased region" description="Polar residues" evidence="1">
    <location>
        <begin position="423"/>
        <end position="442"/>
    </location>
</feature>
<dbReference type="Gene3D" id="1.25.10.10">
    <property type="entry name" value="Leucine-rich Repeat Variant"/>
    <property type="match status" value="1"/>
</dbReference>
<keyword evidence="3" id="KW-1185">Reference proteome</keyword>
<evidence type="ECO:0000313" key="3">
    <source>
        <dbReference type="Proteomes" id="UP001281761"/>
    </source>
</evidence>
<evidence type="ECO:0000256" key="1">
    <source>
        <dbReference type="SAM" id="MobiDB-lite"/>
    </source>
</evidence>
<comment type="caution">
    <text evidence="2">The sequence shown here is derived from an EMBL/GenBank/DDBJ whole genome shotgun (WGS) entry which is preliminary data.</text>
</comment>
<gene>
    <name evidence="2" type="ORF">BLNAU_21028</name>
</gene>
<name>A0ABQ9WWZ8_9EUKA</name>
<dbReference type="PANTHER" id="PTHR10257">
    <property type="entry name" value="SERINE/THREONINE PROTEIN PHOSPHATASE 2A PP2A REGULATORY SUBUNIT B"/>
    <property type="match status" value="1"/>
</dbReference>
<dbReference type="InterPro" id="IPR011989">
    <property type="entry name" value="ARM-like"/>
</dbReference>
<sequence length="838" mass="93250">MSSVDCDIRTLSPISHSTSPASDIFLSPEEDTRDFFSDPLDLITLDNLSSEIDHSLPTLSYPQVNLKSSRLLPSSTALHLHDTHLQYPPIIELPIEDNPSPHVILLNLKELLETCSIRDTVRLPGIVPLLEFVVSLVSVLFLSEFEDILSAQPNDEILKTKRPNTNRRVVSEFFQRISEAICSNNFLVAEKALSLFGNDSIVDLLKATSFVTIPKLILPLAQNTRQHWHPTVKTLSLSVLKLLQETDNDTYTYNLKLLDTLAGSRHKHFMSHEKVKQISLQCHFQAELMVQMVESTHDPDWTTNKAVFNEIFSKSRLPAKTKKLLRSTNSILSPLSIPIGNEQMEHQIVSPTVSPVLGISPLTISSHYATPPLLSPLDDDDTLSTQPASKQVQSIVKDAQRVLIRRKSSLGHHRPHPVIFPSTDVNQEYNTNTPRQLNSPTDLSDPLSFLVGANSFSPNDSDGDFDVLFDPLDTFRFSSSNSADSPNSPSASLPELKISFEPDLPTPLSVFNLSLPPSNLETPKSRNRPNQIENETYLKVEEGRLTPPTPIIPSHAFIPPSASVEIDNSLPNTMQKSPLRFNQKMTQLPAVRVSGVRETHSETQSVKTRPKQSQTPLPTQNTLKRNSTQSSVILPSVRRSVDSRASLNVSEFINESSSPSPFVRRTPNPPPTAHRRALSSLSLQPTPNHKTHQRRLSLKVLPNATKRREEITAAVSDSQNGMIRRSSTHLSGIAKTSPKSSPQTNHRSLPLPTPVPRANVQFALITPFISNKFSQTLASPETDQKIIPSASHFVTKYITKFFPNVFAKQAIQPDSTIVTVQPIQEYLSHQTRIAVMLK</sequence>
<feature type="region of interest" description="Disordered" evidence="1">
    <location>
        <begin position="713"/>
        <end position="753"/>
    </location>
</feature>
<protein>
    <submittedName>
        <fullName evidence="2">Uncharacterized protein</fullName>
    </submittedName>
</protein>
<reference evidence="2 3" key="1">
    <citation type="journal article" date="2022" name="bioRxiv">
        <title>Genomics of Preaxostyla Flagellates Illuminates Evolutionary Transitions and the Path Towards Mitochondrial Loss.</title>
        <authorList>
            <person name="Novak L.V.F."/>
            <person name="Treitli S.C."/>
            <person name="Pyrih J."/>
            <person name="Halakuc P."/>
            <person name="Pipaliya S.V."/>
            <person name="Vacek V."/>
            <person name="Brzon O."/>
            <person name="Soukal P."/>
            <person name="Eme L."/>
            <person name="Dacks J.B."/>
            <person name="Karnkowska A."/>
            <person name="Elias M."/>
            <person name="Hampl V."/>
        </authorList>
    </citation>
    <scope>NUCLEOTIDE SEQUENCE [LARGE SCALE GENOMIC DNA]</scope>
    <source>
        <strain evidence="2">NAU3</strain>
        <tissue evidence="2">Gut</tissue>
    </source>
</reference>
<dbReference type="PANTHER" id="PTHR10257:SF3">
    <property type="entry name" value="SERINE_THREONINE-PROTEIN PHOSPHATASE 2A 56 KDA REGULATORY SUBUNIT GAMMA ISOFORM"/>
    <property type="match status" value="1"/>
</dbReference>
<feature type="compositionally biased region" description="Polar residues" evidence="1">
    <location>
        <begin position="602"/>
        <end position="631"/>
    </location>
</feature>
<dbReference type="SUPFAM" id="SSF48371">
    <property type="entry name" value="ARM repeat"/>
    <property type="match status" value="1"/>
</dbReference>
<feature type="compositionally biased region" description="Polar residues" evidence="1">
    <location>
        <begin position="679"/>
        <end position="688"/>
    </location>
</feature>
<dbReference type="InterPro" id="IPR016024">
    <property type="entry name" value="ARM-type_fold"/>
</dbReference>
<feature type="region of interest" description="Disordered" evidence="1">
    <location>
        <begin position="412"/>
        <end position="444"/>
    </location>
</feature>
<dbReference type="InterPro" id="IPR002554">
    <property type="entry name" value="PP2A_B56"/>
</dbReference>
<feature type="region of interest" description="Disordered" evidence="1">
    <location>
        <begin position="652"/>
        <end position="695"/>
    </location>
</feature>
<accession>A0ABQ9WWZ8</accession>
<dbReference type="EMBL" id="JARBJD010000317">
    <property type="protein sequence ID" value="KAK2944029.1"/>
    <property type="molecule type" value="Genomic_DNA"/>
</dbReference>
<feature type="region of interest" description="Disordered" evidence="1">
    <location>
        <begin position="588"/>
        <end position="631"/>
    </location>
</feature>
<feature type="compositionally biased region" description="Polar residues" evidence="1">
    <location>
        <begin position="737"/>
        <end position="747"/>
    </location>
</feature>
<dbReference type="Proteomes" id="UP001281761">
    <property type="component" value="Unassembled WGS sequence"/>
</dbReference>
<dbReference type="Pfam" id="PF01603">
    <property type="entry name" value="B56"/>
    <property type="match status" value="1"/>
</dbReference>
<proteinExistence type="predicted"/>
<organism evidence="2 3">
    <name type="scientific">Blattamonas nauphoetae</name>
    <dbReference type="NCBI Taxonomy" id="2049346"/>
    <lineage>
        <taxon>Eukaryota</taxon>
        <taxon>Metamonada</taxon>
        <taxon>Preaxostyla</taxon>
        <taxon>Oxymonadida</taxon>
        <taxon>Blattamonas</taxon>
    </lineage>
</organism>